<feature type="chain" id="PRO_5032342660" evidence="1">
    <location>
        <begin position="20"/>
        <end position="75"/>
    </location>
</feature>
<protein>
    <submittedName>
        <fullName evidence="2">Uncharacterized protein</fullName>
    </submittedName>
</protein>
<proteinExistence type="predicted"/>
<dbReference type="EMBL" id="CAJNOT010004951">
    <property type="protein sequence ID" value="CAF1450806.1"/>
    <property type="molecule type" value="Genomic_DNA"/>
</dbReference>
<dbReference type="AlphaFoldDB" id="A0A815PMU4"/>
<reference evidence="2" key="1">
    <citation type="submission" date="2021-02" db="EMBL/GenBank/DDBJ databases">
        <authorList>
            <person name="Nowell W R."/>
        </authorList>
    </citation>
    <scope>NUCLEOTIDE SEQUENCE</scope>
</reference>
<feature type="signal peptide" evidence="1">
    <location>
        <begin position="1"/>
        <end position="19"/>
    </location>
</feature>
<evidence type="ECO:0000313" key="3">
    <source>
        <dbReference type="Proteomes" id="UP000663864"/>
    </source>
</evidence>
<evidence type="ECO:0000313" key="2">
    <source>
        <dbReference type="EMBL" id="CAF1450806.1"/>
    </source>
</evidence>
<feature type="non-terminal residue" evidence="2">
    <location>
        <position position="1"/>
    </location>
</feature>
<evidence type="ECO:0000256" key="1">
    <source>
        <dbReference type="SAM" id="SignalP"/>
    </source>
</evidence>
<accession>A0A815PMU4</accession>
<keyword evidence="1" id="KW-0732">Signal</keyword>
<gene>
    <name evidence="2" type="ORF">ZHD862_LOCUS35260</name>
</gene>
<name>A0A815PMU4_9BILA</name>
<dbReference type="Proteomes" id="UP000663864">
    <property type="component" value="Unassembled WGS sequence"/>
</dbReference>
<comment type="caution">
    <text evidence="2">The sequence shown here is derived from an EMBL/GenBank/DDBJ whole genome shotgun (WGS) entry which is preliminary data.</text>
</comment>
<organism evidence="2 3">
    <name type="scientific">Rotaria sordida</name>
    <dbReference type="NCBI Taxonomy" id="392033"/>
    <lineage>
        <taxon>Eukaryota</taxon>
        <taxon>Metazoa</taxon>
        <taxon>Spiralia</taxon>
        <taxon>Gnathifera</taxon>
        <taxon>Rotifera</taxon>
        <taxon>Eurotatoria</taxon>
        <taxon>Bdelloidea</taxon>
        <taxon>Philodinida</taxon>
        <taxon>Philodinidae</taxon>
        <taxon>Rotaria</taxon>
    </lineage>
</organism>
<sequence length="75" mass="8032">MAWNVLFIFLILICSQVLCKINKNKHLHECFTVLKCGEISTNLSIVFQGFPGLHGSQGVTGLPGPIGPQGLTGPP</sequence>